<dbReference type="PANTHER" id="PTHR46541">
    <property type="entry name" value="ZINC FINGER PROTEIN AEBP2"/>
    <property type="match status" value="1"/>
</dbReference>
<dbReference type="SMART" id="SM00355">
    <property type="entry name" value="ZnF_C2H2"/>
    <property type="match status" value="3"/>
</dbReference>
<keyword evidence="8" id="KW-0805">Transcription regulation</keyword>
<sequence>MSAPCGVPGLAASKTKTSAGPLLCRWTGCEAYENCTEFGSVEELARHVQTAHVEPLESQDVVVCQWEKCKVFNVPSLSIQWLKRHVQQVHTKDRPFKCIMNGCIMSFNTREALQRHVNRHLEPSVPPATSSSSPTSHHPRQNSTKTTRGGGKMQQRRQVHSSQFVPKTYSPLNHLYSNSPPRRHHHQRFEIPTDSSYDSSEDNRQRIGRKKPLSLKIRIPRRSISLSSLYPTPYNGAYIHADVWDRRMMSVIRQTCNKLMQDPNSSKGLCITLNAKVLGRRRSLLAEDELLVRWTPHLADDCWVPVSQFSSQKSVPLSQITEPYFSTLATNVFSHPKSGGGSHCRKRKL</sequence>
<evidence type="ECO:0000313" key="15">
    <source>
        <dbReference type="Proteomes" id="UP001174909"/>
    </source>
</evidence>
<feature type="region of interest" description="Disordered" evidence="12">
    <location>
        <begin position="122"/>
        <end position="209"/>
    </location>
</feature>
<evidence type="ECO:0000256" key="4">
    <source>
        <dbReference type="ARBA" id="ARBA00022737"/>
    </source>
</evidence>
<comment type="subcellular location">
    <subcellularLocation>
        <location evidence="1">Nucleus</location>
    </subcellularLocation>
</comment>
<evidence type="ECO:0000256" key="7">
    <source>
        <dbReference type="ARBA" id="ARBA00022853"/>
    </source>
</evidence>
<dbReference type="InterPro" id="IPR013087">
    <property type="entry name" value="Znf_C2H2_type"/>
</dbReference>
<dbReference type="AlphaFoldDB" id="A0AA35RMB1"/>
<keyword evidence="15" id="KW-1185">Reference proteome</keyword>
<feature type="compositionally biased region" description="Low complexity" evidence="12">
    <location>
        <begin position="127"/>
        <end position="136"/>
    </location>
</feature>
<evidence type="ECO:0000256" key="1">
    <source>
        <dbReference type="ARBA" id="ARBA00004123"/>
    </source>
</evidence>
<evidence type="ECO:0000256" key="9">
    <source>
        <dbReference type="ARBA" id="ARBA00023163"/>
    </source>
</evidence>
<dbReference type="Proteomes" id="UP001174909">
    <property type="component" value="Unassembled WGS sequence"/>
</dbReference>
<dbReference type="Gene3D" id="3.30.160.60">
    <property type="entry name" value="Classic Zinc Finger"/>
    <property type="match status" value="2"/>
</dbReference>
<evidence type="ECO:0000256" key="12">
    <source>
        <dbReference type="SAM" id="MobiDB-lite"/>
    </source>
</evidence>
<keyword evidence="5" id="KW-0863">Zinc-finger</keyword>
<name>A0AA35RMB1_GEOBA</name>
<dbReference type="InterPro" id="IPR052130">
    <property type="entry name" value="AEBP2/jing_C2H2-ZnF"/>
</dbReference>
<dbReference type="InterPro" id="IPR036236">
    <property type="entry name" value="Znf_C2H2_sf"/>
</dbReference>
<dbReference type="SUPFAM" id="SSF57667">
    <property type="entry name" value="beta-beta-alpha zinc fingers"/>
    <property type="match status" value="1"/>
</dbReference>
<evidence type="ECO:0000256" key="5">
    <source>
        <dbReference type="ARBA" id="ARBA00022771"/>
    </source>
</evidence>
<dbReference type="GO" id="GO:0008270">
    <property type="term" value="F:zinc ion binding"/>
    <property type="evidence" value="ECO:0007669"/>
    <property type="project" value="UniProtKB-KW"/>
</dbReference>
<organism evidence="14 15">
    <name type="scientific">Geodia barretti</name>
    <name type="common">Barrett's horny sponge</name>
    <dbReference type="NCBI Taxonomy" id="519541"/>
    <lineage>
        <taxon>Eukaryota</taxon>
        <taxon>Metazoa</taxon>
        <taxon>Porifera</taxon>
        <taxon>Demospongiae</taxon>
        <taxon>Heteroscleromorpha</taxon>
        <taxon>Tetractinellida</taxon>
        <taxon>Astrophorina</taxon>
        <taxon>Geodiidae</taxon>
        <taxon>Geodia</taxon>
    </lineage>
</organism>
<dbReference type="PANTHER" id="PTHR46541:SF1">
    <property type="entry name" value="ZINC FINGER PROTEIN AEBP2"/>
    <property type="match status" value="1"/>
</dbReference>
<comment type="similarity">
    <text evidence="11">Belongs to the AEBP2/jing C2H2-type zinc-finger family.</text>
</comment>
<dbReference type="Pfam" id="PF26014">
    <property type="entry name" value="SH3_AEBP2_C"/>
    <property type="match status" value="1"/>
</dbReference>
<keyword evidence="3" id="KW-0479">Metal-binding</keyword>
<gene>
    <name evidence="14" type="ORF">GBAR_LOCUS8902</name>
</gene>
<dbReference type="GO" id="GO:0035098">
    <property type="term" value="C:ESC/E(Z) complex"/>
    <property type="evidence" value="ECO:0007669"/>
    <property type="project" value="TreeGrafter"/>
</dbReference>
<protein>
    <submittedName>
        <fullName evidence="14">Zinc finger protein AEBP2</fullName>
    </submittedName>
</protein>
<keyword evidence="7" id="KW-0156">Chromatin regulator</keyword>
<evidence type="ECO:0000256" key="2">
    <source>
        <dbReference type="ARBA" id="ARBA00022491"/>
    </source>
</evidence>
<dbReference type="GO" id="GO:0006325">
    <property type="term" value="P:chromatin organization"/>
    <property type="evidence" value="ECO:0007669"/>
    <property type="project" value="UniProtKB-KW"/>
</dbReference>
<accession>A0AA35RMB1</accession>
<feature type="domain" description="C2H2-type" evidence="13">
    <location>
        <begin position="98"/>
        <end position="120"/>
    </location>
</feature>
<evidence type="ECO:0000256" key="6">
    <source>
        <dbReference type="ARBA" id="ARBA00022833"/>
    </source>
</evidence>
<evidence type="ECO:0000256" key="8">
    <source>
        <dbReference type="ARBA" id="ARBA00023015"/>
    </source>
</evidence>
<keyword evidence="6" id="KW-0862">Zinc</keyword>
<evidence type="ECO:0000259" key="13">
    <source>
        <dbReference type="PROSITE" id="PS00028"/>
    </source>
</evidence>
<dbReference type="PROSITE" id="PS00028">
    <property type="entry name" value="ZINC_FINGER_C2H2_1"/>
    <property type="match status" value="1"/>
</dbReference>
<dbReference type="EMBL" id="CASHTH010001346">
    <property type="protein sequence ID" value="CAI8014180.1"/>
    <property type="molecule type" value="Genomic_DNA"/>
</dbReference>
<proteinExistence type="inferred from homology"/>
<keyword evidence="4" id="KW-0677">Repeat</keyword>
<evidence type="ECO:0000256" key="11">
    <source>
        <dbReference type="ARBA" id="ARBA00037930"/>
    </source>
</evidence>
<keyword evidence="9" id="KW-0804">Transcription</keyword>
<dbReference type="GO" id="GO:0006357">
    <property type="term" value="P:regulation of transcription by RNA polymerase II"/>
    <property type="evidence" value="ECO:0007669"/>
    <property type="project" value="TreeGrafter"/>
</dbReference>
<comment type="caution">
    <text evidence="14">The sequence shown here is derived from an EMBL/GenBank/DDBJ whole genome shotgun (WGS) entry which is preliminary data.</text>
</comment>
<evidence type="ECO:0000313" key="14">
    <source>
        <dbReference type="EMBL" id="CAI8014180.1"/>
    </source>
</evidence>
<evidence type="ECO:0000256" key="3">
    <source>
        <dbReference type="ARBA" id="ARBA00022723"/>
    </source>
</evidence>
<reference evidence="14" key="1">
    <citation type="submission" date="2023-03" db="EMBL/GenBank/DDBJ databases">
        <authorList>
            <person name="Steffen K."/>
            <person name="Cardenas P."/>
        </authorList>
    </citation>
    <scope>NUCLEOTIDE SEQUENCE</scope>
</reference>
<keyword evidence="10" id="KW-0539">Nucleus</keyword>
<evidence type="ECO:0000256" key="10">
    <source>
        <dbReference type="ARBA" id="ARBA00023242"/>
    </source>
</evidence>
<keyword evidence="2" id="KW-0678">Repressor</keyword>
<dbReference type="InterPro" id="IPR059034">
    <property type="entry name" value="SH3_AEBP2_C"/>
</dbReference>